<feature type="compositionally biased region" description="Polar residues" evidence="1">
    <location>
        <begin position="294"/>
        <end position="308"/>
    </location>
</feature>
<proteinExistence type="predicted"/>
<evidence type="ECO:0000256" key="1">
    <source>
        <dbReference type="SAM" id="MobiDB-lite"/>
    </source>
</evidence>
<dbReference type="Gene3D" id="1.10.533.10">
    <property type="entry name" value="Death Domain, Fas"/>
    <property type="match status" value="1"/>
</dbReference>
<dbReference type="InterPro" id="IPR011029">
    <property type="entry name" value="DEATH-like_dom_sf"/>
</dbReference>
<organism evidence="2 3">
    <name type="scientific">Folsomia candida</name>
    <name type="common">Springtail</name>
    <dbReference type="NCBI Taxonomy" id="158441"/>
    <lineage>
        <taxon>Eukaryota</taxon>
        <taxon>Metazoa</taxon>
        <taxon>Ecdysozoa</taxon>
        <taxon>Arthropoda</taxon>
        <taxon>Hexapoda</taxon>
        <taxon>Collembola</taxon>
        <taxon>Entomobryomorpha</taxon>
        <taxon>Isotomoidea</taxon>
        <taxon>Isotomidae</taxon>
        <taxon>Proisotominae</taxon>
        <taxon>Folsomia</taxon>
    </lineage>
</organism>
<gene>
    <name evidence="2" type="ORF">Fcan01_02123</name>
</gene>
<feature type="region of interest" description="Disordered" evidence="1">
    <location>
        <begin position="284"/>
        <end position="308"/>
    </location>
</feature>
<accession>A0A226F603</accession>
<sequence>MSLCPHFLPEYFCKVHEVLVAFHPQISQTPIHEISSRLVARNVITENEYYDILLVNTNCLKSEKLINIISKRLPGFECFVLILMEENYQSWLSEELFNAYIRHVVEHIKRLKSSKKCTCPSSASESEWNLFATVKNKLANAAEAVDHCLYNVGTSMGFMDQTIFPTKNFLEPINKRLPFLVRGGMSSETNIQKILDHPKNECTVISPIENMLEPSITVVNICKVEEVENLDCAINANNNDVQILEENERTSTHDDIGDGDDNVDLIMVSAQELSKNSARIHGWTARSSEDFNPDSKSNSRTHQGNWSPCNDLEWDNYDMVTNSLIQSQKYTSSAPSEKPIALDICQQSLSSPSTKQLQRKFGKNESQKNPTSPDVRFNRLTSKRGARTPAALNTTSRPRISPSDYATVQKSIEWCNKTYK</sequence>
<keyword evidence="3" id="KW-1185">Reference proteome</keyword>
<dbReference type="SUPFAM" id="SSF47986">
    <property type="entry name" value="DEATH domain"/>
    <property type="match status" value="1"/>
</dbReference>
<dbReference type="EMBL" id="LNIX01000001">
    <property type="protein sequence ID" value="OXA65213.1"/>
    <property type="molecule type" value="Genomic_DNA"/>
</dbReference>
<protein>
    <submittedName>
        <fullName evidence="2">Uncharacterized protein</fullName>
    </submittedName>
</protein>
<comment type="caution">
    <text evidence="2">The sequence shown here is derived from an EMBL/GenBank/DDBJ whole genome shotgun (WGS) entry which is preliminary data.</text>
</comment>
<feature type="region of interest" description="Disordered" evidence="1">
    <location>
        <begin position="352"/>
        <end position="402"/>
    </location>
</feature>
<dbReference type="AlphaFoldDB" id="A0A226F603"/>
<evidence type="ECO:0000313" key="3">
    <source>
        <dbReference type="Proteomes" id="UP000198287"/>
    </source>
</evidence>
<evidence type="ECO:0000313" key="2">
    <source>
        <dbReference type="EMBL" id="OXA65213.1"/>
    </source>
</evidence>
<dbReference type="Proteomes" id="UP000198287">
    <property type="component" value="Unassembled WGS sequence"/>
</dbReference>
<dbReference type="OrthoDB" id="10665537at2759"/>
<feature type="compositionally biased region" description="Polar residues" evidence="1">
    <location>
        <begin position="391"/>
        <end position="402"/>
    </location>
</feature>
<dbReference type="CDD" id="cd01671">
    <property type="entry name" value="CARD"/>
    <property type="match status" value="1"/>
</dbReference>
<reference evidence="2 3" key="1">
    <citation type="submission" date="2015-12" db="EMBL/GenBank/DDBJ databases">
        <title>The genome of Folsomia candida.</title>
        <authorList>
            <person name="Faddeeva A."/>
            <person name="Derks M.F."/>
            <person name="Anvar Y."/>
            <person name="Smit S."/>
            <person name="Van Straalen N."/>
            <person name="Roelofs D."/>
        </authorList>
    </citation>
    <scope>NUCLEOTIDE SEQUENCE [LARGE SCALE GENOMIC DNA]</scope>
    <source>
        <strain evidence="2 3">VU population</strain>
        <tissue evidence="2">Whole body</tissue>
    </source>
</reference>
<name>A0A226F603_FOLCA</name>